<organism evidence="1 2">
    <name type="scientific">Olea europaea subsp. europaea</name>
    <dbReference type="NCBI Taxonomy" id="158383"/>
    <lineage>
        <taxon>Eukaryota</taxon>
        <taxon>Viridiplantae</taxon>
        <taxon>Streptophyta</taxon>
        <taxon>Embryophyta</taxon>
        <taxon>Tracheophyta</taxon>
        <taxon>Spermatophyta</taxon>
        <taxon>Magnoliopsida</taxon>
        <taxon>eudicotyledons</taxon>
        <taxon>Gunneridae</taxon>
        <taxon>Pentapetalae</taxon>
        <taxon>asterids</taxon>
        <taxon>lamiids</taxon>
        <taxon>Lamiales</taxon>
        <taxon>Oleaceae</taxon>
        <taxon>Oleeae</taxon>
        <taxon>Olea</taxon>
    </lineage>
</organism>
<proteinExistence type="predicted"/>
<comment type="caution">
    <text evidence="1">The sequence shown here is derived from an EMBL/GenBank/DDBJ whole genome shotgun (WGS) entry which is preliminary data.</text>
</comment>
<name>A0A8S0U2E4_OLEEU</name>
<gene>
    <name evidence="1" type="ORF">OLEA9_A038729</name>
</gene>
<accession>A0A8S0U2E4</accession>
<evidence type="ECO:0000313" key="2">
    <source>
        <dbReference type="Proteomes" id="UP000594638"/>
    </source>
</evidence>
<protein>
    <submittedName>
        <fullName evidence="1">Uncharacterized protein</fullName>
    </submittedName>
</protein>
<dbReference type="AlphaFoldDB" id="A0A8S0U2E4"/>
<reference evidence="1 2" key="1">
    <citation type="submission" date="2019-12" db="EMBL/GenBank/DDBJ databases">
        <authorList>
            <person name="Alioto T."/>
            <person name="Alioto T."/>
            <person name="Gomez Garrido J."/>
        </authorList>
    </citation>
    <scope>NUCLEOTIDE SEQUENCE [LARGE SCALE GENOMIC DNA]</scope>
</reference>
<sequence>MKVGLAAILFNASERHGAGAVEVVCEGLLEFFDGLGLCLPDIREKGLWVLQGWWKMVRKAVNKNMEVAVEASPAVTVKHG</sequence>
<dbReference type="Gramene" id="OE9A038729T1">
    <property type="protein sequence ID" value="OE9A038729C1"/>
    <property type="gene ID" value="OE9A038729"/>
</dbReference>
<dbReference type="EMBL" id="CACTIH010007412">
    <property type="protein sequence ID" value="CAA3012804.1"/>
    <property type="molecule type" value="Genomic_DNA"/>
</dbReference>
<evidence type="ECO:0000313" key="1">
    <source>
        <dbReference type="EMBL" id="CAA3012804.1"/>
    </source>
</evidence>
<dbReference type="Proteomes" id="UP000594638">
    <property type="component" value="Unassembled WGS sequence"/>
</dbReference>
<keyword evidence="2" id="KW-1185">Reference proteome</keyword>